<evidence type="ECO:0000313" key="1">
    <source>
        <dbReference type="EnsemblPlants" id="AET1Gv20571200.4"/>
    </source>
</evidence>
<reference evidence="2" key="1">
    <citation type="journal article" date="2014" name="Science">
        <title>Ancient hybridizations among the ancestral genomes of bread wheat.</title>
        <authorList>
            <consortium name="International Wheat Genome Sequencing Consortium,"/>
            <person name="Marcussen T."/>
            <person name="Sandve S.R."/>
            <person name="Heier L."/>
            <person name="Spannagl M."/>
            <person name="Pfeifer M."/>
            <person name="Jakobsen K.S."/>
            <person name="Wulff B.B."/>
            <person name="Steuernagel B."/>
            <person name="Mayer K.F."/>
            <person name="Olsen O.A."/>
        </authorList>
    </citation>
    <scope>NUCLEOTIDE SEQUENCE [LARGE SCALE GENOMIC DNA]</scope>
    <source>
        <strain evidence="2">cv. AL8/78</strain>
    </source>
</reference>
<evidence type="ECO:0000313" key="2">
    <source>
        <dbReference type="Proteomes" id="UP000015105"/>
    </source>
</evidence>
<keyword evidence="2" id="KW-1185">Reference proteome</keyword>
<dbReference type="AlphaFoldDB" id="A0A452YYE2"/>
<reference evidence="1" key="4">
    <citation type="submission" date="2019-03" db="UniProtKB">
        <authorList>
            <consortium name="EnsemblPlants"/>
        </authorList>
    </citation>
    <scope>IDENTIFICATION</scope>
</reference>
<reference evidence="2" key="2">
    <citation type="journal article" date="2017" name="Nat. Plants">
        <title>The Aegilops tauschii genome reveals multiple impacts of transposons.</title>
        <authorList>
            <person name="Zhao G."/>
            <person name="Zou C."/>
            <person name="Li K."/>
            <person name="Wang K."/>
            <person name="Li T."/>
            <person name="Gao L."/>
            <person name="Zhang X."/>
            <person name="Wang H."/>
            <person name="Yang Z."/>
            <person name="Liu X."/>
            <person name="Jiang W."/>
            <person name="Mao L."/>
            <person name="Kong X."/>
            <person name="Jiao Y."/>
            <person name="Jia J."/>
        </authorList>
    </citation>
    <scope>NUCLEOTIDE SEQUENCE [LARGE SCALE GENOMIC DNA]</scope>
    <source>
        <strain evidence="2">cv. AL8/78</strain>
    </source>
</reference>
<sequence length="139" mass="14853">FLPTFVFSREQLLRQLSCGRRRHTLLRCEQSRARAGGGVGEGLPARRSPPLQPGVRALQAAPPLRHRVADAAIAPARLLPSVASRPRCCCHLRRAPDRAAARESAHAVVSCCPLPARAADAAFDVYLSGQTHSSVSSAS</sequence>
<name>A0A452YYE2_AEGTS</name>
<organism evidence="1 2">
    <name type="scientific">Aegilops tauschii subsp. strangulata</name>
    <name type="common">Goatgrass</name>
    <dbReference type="NCBI Taxonomy" id="200361"/>
    <lineage>
        <taxon>Eukaryota</taxon>
        <taxon>Viridiplantae</taxon>
        <taxon>Streptophyta</taxon>
        <taxon>Embryophyta</taxon>
        <taxon>Tracheophyta</taxon>
        <taxon>Spermatophyta</taxon>
        <taxon>Magnoliopsida</taxon>
        <taxon>Liliopsida</taxon>
        <taxon>Poales</taxon>
        <taxon>Poaceae</taxon>
        <taxon>BOP clade</taxon>
        <taxon>Pooideae</taxon>
        <taxon>Triticodae</taxon>
        <taxon>Triticeae</taxon>
        <taxon>Triticinae</taxon>
        <taxon>Aegilops</taxon>
    </lineage>
</organism>
<reference evidence="1" key="5">
    <citation type="journal article" date="2021" name="G3 (Bethesda)">
        <title>Aegilops tauschii genome assembly Aet v5.0 features greater sequence contiguity and improved annotation.</title>
        <authorList>
            <person name="Wang L."/>
            <person name="Zhu T."/>
            <person name="Rodriguez J.C."/>
            <person name="Deal K.R."/>
            <person name="Dubcovsky J."/>
            <person name="McGuire P.E."/>
            <person name="Lux T."/>
            <person name="Spannagl M."/>
            <person name="Mayer K.F.X."/>
            <person name="Baldrich P."/>
            <person name="Meyers B.C."/>
            <person name="Huo N."/>
            <person name="Gu Y.Q."/>
            <person name="Zhou H."/>
            <person name="Devos K.M."/>
            <person name="Bennetzen J.L."/>
            <person name="Unver T."/>
            <person name="Budak H."/>
            <person name="Gulick P.J."/>
            <person name="Galiba G."/>
            <person name="Kalapos B."/>
            <person name="Nelson D.R."/>
            <person name="Li P."/>
            <person name="You F.M."/>
            <person name="Luo M.C."/>
            <person name="Dvorak J."/>
        </authorList>
    </citation>
    <scope>NUCLEOTIDE SEQUENCE [LARGE SCALE GENOMIC DNA]</scope>
    <source>
        <strain evidence="1">cv. AL8/78</strain>
    </source>
</reference>
<proteinExistence type="predicted"/>
<accession>A0A452YYE2</accession>
<dbReference type="Gramene" id="AET1Gv20571200.4">
    <property type="protein sequence ID" value="AET1Gv20571200.4"/>
    <property type="gene ID" value="AET1Gv20571200"/>
</dbReference>
<reference evidence="1" key="3">
    <citation type="journal article" date="2017" name="Nature">
        <title>Genome sequence of the progenitor of the wheat D genome Aegilops tauschii.</title>
        <authorList>
            <person name="Luo M.C."/>
            <person name="Gu Y.Q."/>
            <person name="Puiu D."/>
            <person name="Wang H."/>
            <person name="Twardziok S.O."/>
            <person name="Deal K.R."/>
            <person name="Huo N."/>
            <person name="Zhu T."/>
            <person name="Wang L."/>
            <person name="Wang Y."/>
            <person name="McGuire P.E."/>
            <person name="Liu S."/>
            <person name="Long H."/>
            <person name="Ramasamy R.K."/>
            <person name="Rodriguez J.C."/>
            <person name="Van S.L."/>
            <person name="Yuan L."/>
            <person name="Wang Z."/>
            <person name="Xia Z."/>
            <person name="Xiao L."/>
            <person name="Anderson O.D."/>
            <person name="Ouyang S."/>
            <person name="Liang Y."/>
            <person name="Zimin A.V."/>
            <person name="Pertea G."/>
            <person name="Qi P."/>
            <person name="Bennetzen J.L."/>
            <person name="Dai X."/>
            <person name="Dawson M.W."/>
            <person name="Muller H.G."/>
            <person name="Kugler K."/>
            <person name="Rivarola-Duarte L."/>
            <person name="Spannagl M."/>
            <person name="Mayer K.F.X."/>
            <person name="Lu F.H."/>
            <person name="Bevan M.W."/>
            <person name="Leroy P."/>
            <person name="Li P."/>
            <person name="You F.M."/>
            <person name="Sun Q."/>
            <person name="Liu Z."/>
            <person name="Lyons E."/>
            <person name="Wicker T."/>
            <person name="Salzberg S.L."/>
            <person name="Devos K.M."/>
            <person name="Dvorak J."/>
        </authorList>
    </citation>
    <scope>NUCLEOTIDE SEQUENCE [LARGE SCALE GENOMIC DNA]</scope>
    <source>
        <strain evidence="1">cv. AL8/78</strain>
    </source>
</reference>
<dbReference type="EnsemblPlants" id="AET1Gv20571200.4">
    <property type="protein sequence ID" value="AET1Gv20571200.4"/>
    <property type="gene ID" value="AET1Gv20571200"/>
</dbReference>
<dbReference type="Proteomes" id="UP000015105">
    <property type="component" value="Chromosome 1D"/>
</dbReference>
<protein>
    <submittedName>
        <fullName evidence="1">Uncharacterized protein</fullName>
    </submittedName>
</protein>